<dbReference type="Gene3D" id="3.40.50.1820">
    <property type="entry name" value="alpha/beta hydrolase"/>
    <property type="match status" value="1"/>
</dbReference>
<evidence type="ECO:0000256" key="1">
    <source>
        <dbReference type="ARBA" id="ARBA00004123"/>
    </source>
</evidence>
<sequence>MASGKSQKATLADAISYVLRVKERFERNREKYERFLETVKDYGDRKIDFVELYATLANLFQDHPDLIWGLLRFLPSNLECLQQGVIDVQLVKKTKVLTSILLVSPRTRLIIEDWIGLRSLDEDGRVKFIEVAGGHLGIFYIDVKKYIVPYLEEEHQSSQFDLQI</sequence>
<organism evidence="4">
    <name type="scientific">Cucumis melo</name>
    <name type="common">Muskmelon</name>
    <dbReference type="NCBI Taxonomy" id="3656"/>
    <lineage>
        <taxon>Eukaryota</taxon>
        <taxon>Viridiplantae</taxon>
        <taxon>Streptophyta</taxon>
        <taxon>Embryophyta</taxon>
        <taxon>Tracheophyta</taxon>
        <taxon>Spermatophyta</taxon>
        <taxon>Magnoliopsida</taxon>
        <taxon>eudicotyledons</taxon>
        <taxon>Gunneridae</taxon>
        <taxon>Pentapetalae</taxon>
        <taxon>rosids</taxon>
        <taxon>fabids</taxon>
        <taxon>Cucurbitales</taxon>
        <taxon>Cucurbitaceae</taxon>
        <taxon>Benincaseae</taxon>
        <taxon>Cucumis</taxon>
    </lineage>
</organism>
<dbReference type="EnsemblPlants" id="MELO3C005510.2.1">
    <property type="protein sequence ID" value="MELO3C005510.2.1"/>
    <property type="gene ID" value="MELO3C005510.2"/>
</dbReference>
<evidence type="ECO:0000313" key="4">
    <source>
        <dbReference type="EnsemblPlants" id="MELO3C005510.2.1"/>
    </source>
</evidence>
<dbReference type="SUPFAM" id="SSF47762">
    <property type="entry name" value="PAH2 domain"/>
    <property type="match status" value="1"/>
</dbReference>
<dbReference type="InterPro" id="IPR003822">
    <property type="entry name" value="PAH"/>
</dbReference>
<dbReference type="Gene3D" id="1.20.1160.11">
    <property type="entry name" value="Paired amphipathic helix"/>
    <property type="match status" value="1"/>
</dbReference>
<dbReference type="InterPro" id="IPR036600">
    <property type="entry name" value="PAH_sf"/>
</dbReference>
<reference evidence="4" key="1">
    <citation type="submission" date="2023-03" db="UniProtKB">
        <authorList>
            <consortium name="EnsemblPlants"/>
        </authorList>
    </citation>
    <scope>IDENTIFICATION</scope>
</reference>
<accession>A0A9I9CLP1</accession>
<dbReference type="PROSITE" id="PS51477">
    <property type="entry name" value="PAH"/>
    <property type="match status" value="1"/>
</dbReference>
<dbReference type="Gramene" id="MELO3C005510.2.1">
    <property type="protein sequence ID" value="MELO3C005510.2.1"/>
    <property type="gene ID" value="MELO3C005510.2"/>
</dbReference>
<proteinExistence type="predicted"/>
<name>A0A9I9CLP1_CUCME</name>
<dbReference type="GO" id="GO:0005634">
    <property type="term" value="C:nucleus"/>
    <property type="evidence" value="ECO:0007669"/>
    <property type="project" value="UniProtKB-SubCell"/>
</dbReference>
<keyword evidence="2 3" id="KW-0539">Nucleus</keyword>
<comment type="subcellular location">
    <subcellularLocation>
        <location evidence="1 3">Nucleus</location>
    </subcellularLocation>
</comment>
<dbReference type="InterPro" id="IPR029058">
    <property type="entry name" value="AB_hydrolase_fold"/>
</dbReference>
<evidence type="ECO:0008006" key="5">
    <source>
        <dbReference type="Google" id="ProtNLM"/>
    </source>
</evidence>
<evidence type="ECO:0000256" key="3">
    <source>
        <dbReference type="PROSITE-ProRule" id="PRU00810"/>
    </source>
</evidence>
<dbReference type="PANTHER" id="PTHR12346">
    <property type="entry name" value="SIN3B-RELATED"/>
    <property type="match status" value="1"/>
</dbReference>
<dbReference type="GO" id="GO:0003714">
    <property type="term" value="F:transcription corepressor activity"/>
    <property type="evidence" value="ECO:0007669"/>
    <property type="project" value="InterPro"/>
</dbReference>
<evidence type="ECO:0000256" key="2">
    <source>
        <dbReference type="ARBA" id="ARBA00023242"/>
    </source>
</evidence>
<protein>
    <recommendedName>
        <fullName evidence="5">Paired amphipathic helix protein Sin3-like 3</fullName>
    </recommendedName>
</protein>
<dbReference type="InterPro" id="IPR039774">
    <property type="entry name" value="Sin3-like"/>
</dbReference>
<dbReference type="AlphaFoldDB" id="A0A9I9CLP1"/>
<dbReference type="Pfam" id="PF02671">
    <property type="entry name" value="PAH"/>
    <property type="match status" value="1"/>
</dbReference>